<evidence type="ECO:0000256" key="6">
    <source>
        <dbReference type="ARBA" id="ARBA00022777"/>
    </source>
</evidence>
<dbReference type="GO" id="GO:0005524">
    <property type="term" value="F:ATP binding"/>
    <property type="evidence" value="ECO:0007669"/>
    <property type="project" value="UniProtKB-KW"/>
</dbReference>
<evidence type="ECO:0000256" key="5">
    <source>
        <dbReference type="ARBA" id="ARBA00022741"/>
    </source>
</evidence>
<dbReference type="PROSITE" id="PS50890">
    <property type="entry name" value="PUA"/>
    <property type="match status" value="1"/>
</dbReference>
<dbReference type="AlphaFoldDB" id="A0A2U1K7X7"/>
<dbReference type="PANTHER" id="PTHR43654:SF1">
    <property type="entry name" value="ISOPENTENYL PHOSPHATE KINASE"/>
    <property type="match status" value="1"/>
</dbReference>
<dbReference type="Proteomes" id="UP000245998">
    <property type="component" value="Unassembled WGS sequence"/>
</dbReference>
<dbReference type="InterPro" id="IPR005715">
    <property type="entry name" value="Glu_5kinase/COase_Synthase"/>
</dbReference>
<dbReference type="InterPro" id="IPR011529">
    <property type="entry name" value="Glu_5kinase"/>
</dbReference>
<keyword evidence="2 8" id="KW-0028">Amino-acid biosynthesis</keyword>
<evidence type="ECO:0000259" key="9">
    <source>
        <dbReference type="SMART" id="SM00359"/>
    </source>
</evidence>
<dbReference type="GO" id="GO:0004349">
    <property type="term" value="F:glutamate 5-kinase activity"/>
    <property type="evidence" value="ECO:0007669"/>
    <property type="project" value="UniProtKB-UniRule"/>
</dbReference>
<keyword evidence="1 8" id="KW-0963">Cytoplasm</keyword>
<sequence>MKKQRIVVKIGSSSLTNETGGLSEDKLHEHVDAIAKLKQKGNEVVLISSGAVAAGFKKLGYPARPVTIAGRQSAAAVGQSLLMQHYGESFARYNMITAQMLLTRNNFKNREQYRNIFQALSELLRRDVIPIINENDSVAIDELTFGDNDMLSALVSGIISADLLILLTDINGLYDKNPREHPDAKKYNFISEISDGRIEETSASGSSVGTGGMKTKLLAAKTALSLGVKCFIGTGEGEDKLLDVIEGKGDGTYIGSPKTARITNNKQWLGLHSQISGAIVVDEGAEAALLNMGKSLLPAGIVKIEGEFSVNDVVEIKNIRGKQIARGQVNYTSNELKKVKGMASFDAKHVTERNASEVVHRDHMILI</sequence>
<dbReference type="GO" id="GO:0005829">
    <property type="term" value="C:cytosol"/>
    <property type="evidence" value="ECO:0007669"/>
    <property type="project" value="TreeGrafter"/>
</dbReference>
<feature type="binding site" evidence="8">
    <location>
        <begin position="210"/>
        <end position="216"/>
    </location>
    <ligand>
        <name>ATP</name>
        <dbReference type="ChEBI" id="CHEBI:30616"/>
    </ligand>
</feature>
<dbReference type="SMART" id="SM00359">
    <property type="entry name" value="PUA"/>
    <property type="match status" value="1"/>
</dbReference>
<dbReference type="GO" id="GO:0055129">
    <property type="term" value="P:L-proline biosynthetic process"/>
    <property type="evidence" value="ECO:0007669"/>
    <property type="project" value="UniProtKB-UniRule"/>
</dbReference>
<dbReference type="GO" id="GO:0003723">
    <property type="term" value="F:RNA binding"/>
    <property type="evidence" value="ECO:0007669"/>
    <property type="project" value="InterPro"/>
</dbReference>
<dbReference type="Gene3D" id="2.30.130.10">
    <property type="entry name" value="PUA domain"/>
    <property type="match status" value="1"/>
</dbReference>
<evidence type="ECO:0000256" key="1">
    <source>
        <dbReference type="ARBA" id="ARBA00022490"/>
    </source>
</evidence>
<accession>A0A2U1K7X7</accession>
<dbReference type="PANTHER" id="PTHR43654">
    <property type="entry name" value="GLUTAMATE 5-KINASE"/>
    <property type="match status" value="1"/>
</dbReference>
<feature type="binding site" evidence="8">
    <location>
        <position position="136"/>
    </location>
    <ligand>
        <name>substrate</name>
    </ligand>
</feature>
<dbReference type="PRINTS" id="PR00474">
    <property type="entry name" value="GLU5KINASE"/>
</dbReference>
<reference evidence="10 11" key="1">
    <citation type="submission" date="2018-04" db="EMBL/GenBank/DDBJ databases">
        <title>Camelliibacillus theae gen. nov., sp. nov., isolated from Pu'er tea.</title>
        <authorList>
            <person name="Niu L."/>
        </authorList>
    </citation>
    <scope>NUCLEOTIDE SEQUENCE [LARGE SCALE GENOMIC DNA]</scope>
    <source>
        <strain evidence="10 11">T8</strain>
    </source>
</reference>
<dbReference type="OrthoDB" id="9804434at2"/>
<comment type="pathway">
    <text evidence="8">Amino-acid biosynthesis; L-proline biosynthesis; L-glutamate 5-semialdehyde from L-glutamate: step 1/2.</text>
</comment>
<dbReference type="InterPro" id="IPR036974">
    <property type="entry name" value="PUA_sf"/>
</dbReference>
<evidence type="ECO:0000256" key="7">
    <source>
        <dbReference type="ARBA" id="ARBA00022840"/>
    </source>
</evidence>
<dbReference type="InterPro" id="IPR015947">
    <property type="entry name" value="PUA-like_sf"/>
</dbReference>
<dbReference type="InterPro" id="IPR002478">
    <property type="entry name" value="PUA"/>
</dbReference>
<feature type="binding site" evidence="8">
    <location>
        <position position="148"/>
    </location>
    <ligand>
        <name>substrate</name>
    </ligand>
</feature>
<dbReference type="NCBIfam" id="TIGR01027">
    <property type="entry name" value="proB"/>
    <property type="match status" value="1"/>
</dbReference>
<comment type="subcellular location">
    <subcellularLocation>
        <location evidence="8">Cytoplasm</location>
    </subcellularLocation>
</comment>
<dbReference type="InterPro" id="IPR019797">
    <property type="entry name" value="Glutamate_5-kinase_CS"/>
</dbReference>
<feature type="binding site" evidence="8">
    <location>
        <begin position="168"/>
        <end position="169"/>
    </location>
    <ligand>
        <name>ATP</name>
        <dbReference type="ChEBI" id="CHEBI:30616"/>
    </ligand>
</feature>
<evidence type="ECO:0000313" key="10">
    <source>
        <dbReference type="EMBL" id="PWA13269.1"/>
    </source>
</evidence>
<dbReference type="FunFam" id="3.40.1160.10:FF:000018">
    <property type="entry name" value="Glutamate 5-kinase"/>
    <property type="match status" value="1"/>
</dbReference>
<dbReference type="PIRSF" id="PIRSF000729">
    <property type="entry name" value="GK"/>
    <property type="match status" value="1"/>
</dbReference>
<proteinExistence type="inferred from homology"/>
<dbReference type="CDD" id="cd04242">
    <property type="entry name" value="AAK_G5K_ProB"/>
    <property type="match status" value="1"/>
</dbReference>
<dbReference type="Gene3D" id="3.40.1160.10">
    <property type="entry name" value="Acetylglutamate kinase-like"/>
    <property type="match status" value="2"/>
</dbReference>
<evidence type="ECO:0000256" key="2">
    <source>
        <dbReference type="ARBA" id="ARBA00022605"/>
    </source>
</evidence>
<keyword evidence="11" id="KW-1185">Reference proteome</keyword>
<evidence type="ECO:0000256" key="4">
    <source>
        <dbReference type="ARBA" id="ARBA00022679"/>
    </source>
</evidence>
<dbReference type="InterPro" id="IPR001057">
    <property type="entry name" value="Glu/AcGlu_kinase"/>
</dbReference>
<dbReference type="HAMAP" id="MF_00456">
    <property type="entry name" value="ProB"/>
    <property type="match status" value="1"/>
</dbReference>
<feature type="binding site" evidence="8">
    <location>
        <position position="9"/>
    </location>
    <ligand>
        <name>ATP</name>
        <dbReference type="ChEBI" id="CHEBI:30616"/>
    </ligand>
</feature>
<keyword evidence="7 8" id="KW-0067">ATP-binding</keyword>
<evidence type="ECO:0000256" key="3">
    <source>
        <dbReference type="ARBA" id="ARBA00022650"/>
    </source>
</evidence>
<dbReference type="SUPFAM" id="SSF88697">
    <property type="entry name" value="PUA domain-like"/>
    <property type="match status" value="1"/>
</dbReference>
<protein>
    <recommendedName>
        <fullName evidence="8">Glutamate 5-kinase</fullName>
        <ecNumber evidence="8">2.7.2.11</ecNumber>
    </recommendedName>
    <alternativeName>
        <fullName evidence="8">Gamma-glutamyl kinase</fullName>
        <shortName evidence="8">GK</shortName>
    </alternativeName>
</protein>
<dbReference type="Pfam" id="PF00696">
    <property type="entry name" value="AA_kinase"/>
    <property type="match status" value="1"/>
</dbReference>
<comment type="similarity">
    <text evidence="8">Belongs to the glutamate 5-kinase family.</text>
</comment>
<dbReference type="SUPFAM" id="SSF53633">
    <property type="entry name" value="Carbamate kinase-like"/>
    <property type="match status" value="1"/>
</dbReference>
<comment type="catalytic activity">
    <reaction evidence="8">
        <text>L-glutamate + ATP = L-glutamyl 5-phosphate + ADP</text>
        <dbReference type="Rhea" id="RHEA:14877"/>
        <dbReference type="ChEBI" id="CHEBI:29985"/>
        <dbReference type="ChEBI" id="CHEBI:30616"/>
        <dbReference type="ChEBI" id="CHEBI:58274"/>
        <dbReference type="ChEBI" id="CHEBI:456216"/>
        <dbReference type="EC" id="2.7.2.11"/>
    </reaction>
</comment>
<gene>
    <name evidence="8" type="primary">proB</name>
    <name evidence="10" type="ORF">DCC39_02150</name>
</gene>
<comment type="caution">
    <text evidence="10">The sequence shown here is derived from an EMBL/GenBank/DDBJ whole genome shotgun (WGS) entry which is preliminary data.</text>
</comment>
<dbReference type="EC" id="2.7.2.11" evidence="8"/>
<dbReference type="PROSITE" id="PS00902">
    <property type="entry name" value="GLUTAMATE_5_KINASE"/>
    <property type="match status" value="1"/>
</dbReference>
<keyword evidence="3 8" id="KW-0641">Proline biosynthesis</keyword>
<dbReference type="InterPro" id="IPR041739">
    <property type="entry name" value="G5K_ProB"/>
</dbReference>
<dbReference type="Pfam" id="PF01472">
    <property type="entry name" value="PUA"/>
    <property type="match status" value="1"/>
</dbReference>
<dbReference type="CDD" id="cd21157">
    <property type="entry name" value="PUA_G5K"/>
    <property type="match status" value="1"/>
</dbReference>
<dbReference type="InterPro" id="IPR001048">
    <property type="entry name" value="Asp/Glu/Uridylate_kinase"/>
</dbReference>
<comment type="function">
    <text evidence="8">Catalyzes the transfer of a phosphate group to glutamate to form L-glutamate 5-phosphate.</text>
</comment>
<dbReference type="InterPro" id="IPR036393">
    <property type="entry name" value="AceGlu_kinase-like_sf"/>
</dbReference>
<name>A0A2U1K7X7_9BACI</name>
<keyword evidence="6 8" id="KW-0418">Kinase</keyword>
<keyword evidence="4 8" id="KW-0808">Transferase</keyword>
<dbReference type="EMBL" id="QCZG01000002">
    <property type="protein sequence ID" value="PWA13269.1"/>
    <property type="molecule type" value="Genomic_DNA"/>
</dbReference>
<dbReference type="RefSeq" id="WP_116553230.1">
    <property type="nucleotide sequence ID" value="NZ_QCZG01000002.1"/>
</dbReference>
<dbReference type="UniPathway" id="UPA00098">
    <property type="reaction ID" value="UER00359"/>
</dbReference>
<organism evidence="10 11">
    <name type="scientific">Pueribacillus theae</name>
    <dbReference type="NCBI Taxonomy" id="2171751"/>
    <lineage>
        <taxon>Bacteria</taxon>
        <taxon>Bacillati</taxon>
        <taxon>Bacillota</taxon>
        <taxon>Bacilli</taxon>
        <taxon>Bacillales</taxon>
        <taxon>Bacillaceae</taxon>
        <taxon>Pueribacillus</taxon>
    </lineage>
</organism>
<feature type="binding site" evidence="8">
    <location>
        <position position="49"/>
    </location>
    <ligand>
        <name>substrate</name>
    </ligand>
</feature>
<feature type="domain" description="PUA" evidence="9">
    <location>
        <begin position="277"/>
        <end position="355"/>
    </location>
</feature>
<evidence type="ECO:0000313" key="11">
    <source>
        <dbReference type="Proteomes" id="UP000245998"/>
    </source>
</evidence>
<keyword evidence="5 8" id="KW-0547">Nucleotide-binding</keyword>
<evidence type="ECO:0000256" key="8">
    <source>
        <dbReference type="HAMAP-Rule" id="MF_00456"/>
    </source>
</evidence>